<feature type="transmembrane region" description="Helical" evidence="6">
    <location>
        <begin position="241"/>
        <end position="259"/>
    </location>
</feature>
<feature type="transmembrane region" description="Helical" evidence="6">
    <location>
        <begin position="407"/>
        <end position="431"/>
    </location>
</feature>
<keyword evidence="8" id="KW-1185">Reference proteome</keyword>
<dbReference type="PANTHER" id="PTHR45649:SF14">
    <property type="entry name" value="GABA PERMEASE"/>
    <property type="match status" value="1"/>
</dbReference>
<feature type="transmembrane region" description="Helical" evidence="6">
    <location>
        <begin position="485"/>
        <end position="503"/>
    </location>
</feature>
<evidence type="ECO:0000313" key="7">
    <source>
        <dbReference type="EMBL" id="KAG4415671.1"/>
    </source>
</evidence>
<feature type="transmembrane region" description="Helical" evidence="6">
    <location>
        <begin position="381"/>
        <end position="401"/>
    </location>
</feature>
<feature type="transmembrane region" description="Helical" evidence="6">
    <location>
        <begin position="81"/>
        <end position="107"/>
    </location>
</feature>
<evidence type="ECO:0000256" key="4">
    <source>
        <dbReference type="ARBA" id="ARBA00022989"/>
    </source>
</evidence>
<dbReference type="OrthoDB" id="2417308at2759"/>
<keyword evidence="3 6" id="KW-0812">Transmembrane</keyword>
<organism evidence="7 8">
    <name type="scientific">Cadophora malorum</name>
    <dbReference type="NCBI Taxonomy" id="108018"/>
    <lineage>
        <taxon>Eukaryota</taxon>
        <taxon>Fungi</taxon>
        <taxon>Dikarya</taxon>
        <taxon>Ascomycota</taxon>
        <taxon>Pezizomycotina</taxon>
        <taxon>Leotiomycetes</taxon>
        <taxon>Helotiales</taxon>
        <taxon>Ploettnerulaceae</taxon>
        <taxon>Cadophora</taxon>
    </lineage>
</organism>
<sequence>MSVDEMGDIKVSQADAHYDSTGDQNSVSSDDELLMSMGKAPELKRVYNFWTLCAYQVMMMCSWSCNVVLYSTVFDIGGPMAMVWGTLIVAVGQTLLMVLLAEFCSIWPTAGCQQYYTQALATGKFRPFLSYLVGWAVLVGEISTGSSCALNSAQVIASFVEVTHPEFVWKPWLTWMVYSVFLVGPIVQNLAPKYLPALNVFCAFWTIGGGLAWAVSFLVLAPKKGSGFIFKMFINNTGYTSNPWVFFLSLYTPMYGLYGTDGMMHLVEEMKDASRQAPRVMVWSMIFCSVTSWGSAVLMLFCAGNYEEYMLASQPYMNWFMDIYHSTYGGGVFCALVMIGLNYFIVVGTNTAGSRLAWSMARDRAFPYSSYFASVNKRFGVPLRAMIAILFIDLIIGLIVLGSDYAFQAIISGGGVTLQVGYVTPIIIVLVRGRKILPARPNFDLGRWGYPVNIISVCWSLMMIIMFSFPMYVPVNVVNISYMNWSILIVGATIIFPGMWWVWKARHVYIKEGNSVLEDNVVVIEGVAKPAKEVFSQL</sequence>
<dbReference type="EMBL" id="JAFJYH010000213">
    <property type="protein sequence ID" value="KAG4415671.1"/>
    <property type="molecule type" value="Genomic_DNA"/>
</dbReference>
<feature type="transmembrane region" description="Helical" evidence="6">
    <location>
        <begin position="452"/>
        <end position="473"/>
    </location>
</feature>
<name>A0A8H7TB87_9HELO</name>
<dbReference type="Proteomes" id="UP000664132">
    <property type="component" value="Unassembled WGS sequence"/>
</dbReference>
<dbReference type="AlphaFoldDB" id="A0A8H7TB87"/>
<feature type="transmembrane region" description="Helical" evidence="6">
    <location>
        <begin position="280"/>
        <end position="306"/>
    </location>
</feature>
<feature type="transmembrane region" description="Helical" evidence="6">
    <location>
        <begin position="46"/>
        <end position="69"/>
    </location>
</feature>
<evidence type="ECO:0000256" key="2">
    <source>
        <dbReference type="ARBA" id="ARBA00022448"/>
    </source>
</evidence>
<feature type="transmembrane region" description="Helical" evidence="6">
    <location>
        <begin position="198"/>
        <end position="221"/>
    </location>
</feature>
<dbReference type="Gene3D" id="1.20.1740.10">
    <property type="entry name" value="Amino acid/polyamine transporter I"/>
    <property type="match status" value="1"/>
</dbReference>
<protein>
    <recommendedName>
        <fullName evidence="9">Amino acid transporter</fullName>
    </recommendedName>
</protein>
<feature type="transmembrane region" description="Helical" evidence="6">
    <location>
        <begin position="128"/>
        <end position="152"/>
    </location>
</feature>
<evidence type="ECO:0000256" key="1">
    <source>
        <dbReference type="ARBA" id="ARBA00004141"/>
    </source>
</evidence>
<dbReference type="Pfam" id="PF13520">
    <property type="entry name" value="AA_permease_2"/>
    <property type="match status" value="1"/>
</dbReference>
<comment type="subcellular location">
    <subcellularLocation>
        <location evidence="1">Membrane</location>
        <topology evidence="1">Multi-pass membrane protein</topology>
    </subcellularLocation>
</comment>
<evidence type="ECO:0000256" key="5">
    <source>
        <dbReference type="ARBA" id="ARBA00023136"/>
    </source>
</evidence>
<feature type="transmembrane region" description="Helical" evidence="6">
    <location>
        <begin position="172"/>
        <end position="191"/>
    </location>
</feature>
<keyword evidence="4 6" id="KW-1133">Transmembrane helix</keyword>
<feature type="transmembrane region" description="Helical" evidence="6">
    <location>
        <begin position="326"/>
        <end position="346"/>
    </location>
</feature>
<accession>A0A8H7TB87</accession>
<evidence type="ECO:0000256" key="3">
    <source>
        <dbReference type="ARBA" id="ARBA00022692"/>
    </source>
</evidence>
<dbReference type="PANTHER" id="PTHR45649">
    <property type="entry name" value="AMINO-ACID PERMEASE BAT1"/>
    <property type="match status" value="1"/>
</dbReference>
<evidence type="ECO:0000256" key="6">
    <source>
        <dbReference type="SAM" id="Phobius"/>
    </source>
</evidence>
<reference evidence="7" key="1">
    <citation type="submission" date="2021-02" db="EMBL/GenBank/DDBJ databases">
        <title>Genome sequence Cadophora malorum strain M34.</title>
        <authorList>
            <person name="Stefanovic E."/>
            <person name="Vu D."/>
            <person name="Scully C."/>
            <person name="Dijksterhuis J."/>
            <person name="Roader J."/>
            <person name="Houbraken J."/>
        </authorList>
    </citation>
    <scope>NUCLEOTIDE SEQUENCE</scope>
    <source>
        <strain evidence="7">M34</strain>
    </source>
</reference>
<dbReference type="InterPro" id="IPR002293">
    <property type="entry name" value="AA/rel_permease1"/>
</dbReference>
<dbReference type="PIRSF" id="PIRSF006060">
    <property type="entry name" value="AA_transporter"/>
    <property type="match status" value="1"/>
</dbReference>
<evidence type="ECO:0000313" key="8">
    <source>
        <dbReference type="Proteomes" id="UP000664132"/>
    </source>
</evidence>
<dbReference type="GO" id="GO:0016020">
    <property type="term" value="C:membrane"/>
    <property type="evidence" value="ECO:0007669"/>
    <property type="project" value="UniProtKB-SubCell"/>
</dbReference>
<dbReference type="GO" id="GO:0022857">
    <property type="term" value="F:transmembrane transporter activity"/>
    <property type="evidence" value="ECO:0007669"/>
    <property type="project" value="InterPro"/>
</dbReference>
<gene>
    <name evidence="7" type="ORF">IFR04_011176</name>
</gene>
<evidence type="ECO:0008006" key="9">
    <source>
        <dbReference type="Google" id="ProtNLM"/>
    </source>
</evidence>
<keyword evidence="2" id="KW-0813">Transport</keyword>
<keyword evidence="5 6" id="KW-0472">Membrane</keyword>
<comment type="caution">
    <text evidence="7">The sequence shown here is derived from an EMBL/GenBank/DDBJ whole genome shotgun (WGS) entry which is preliminary data.</text>
</comment>
<proteinExistence type="predicted"/>